<comment type="subcellular location">
    <subcellularLocation>
        <location evidence="1">Cell membrane</location>
        <topology evidence="1">Multi-pass membrane protein</topology>
    </subcellularLocation>
</comment>
<evidence type="ECO:0000313" key="15">
    <source>
        <dbReference type="Proteomes" id="UP000694397"/>
    </source>
</evidence>
<keyword evidence="15" id="KW-1185">Reference proteome</keyword>
<keyword evidence="8 11" id="KW-0675">Receptor</keyword>
<protein>
    <recommendedName>
        <fullName evidence="13">G-protein coupled receptors family 1 profile domain-containing protein</fullName>
    </recommendedName>
</protein>
<evidence type="ECO:0000256" key="9">
    <source>
        <dbReference type="ARBA" id="ARBA00023180"/>
    </source>
</evidence>
<reference evidence="14" key="3">
    <citation type="submission" date="2025-09" db="UniProtKB">
        <authorList>
            <consortium name="Ensembl"/>
        </authorList>
    </citation>
    <scope>IDENTIFICATION</scope>
</reference>
<keyword evidence="2" id="KW-1003">Cell membrane</keyword>
<feature type="transmembrane region" description="Helical" evidence="12">
    <location>
        <begin position="156"/>
        <end position="175"/>
    </location>
</feature>
<dbReference type="PANTHER" id="PTHR24249:SF417">
    <property type="entry name" value="TRACE AMINE-ASSOCIATED RECEPTOR 11"/>
    <property type="match status" value="1"/>
</dbReference>
<dbReference type="OrthoDB" id="5959645at2759"/>
<dbReference type="PRINTS" id="PR01830">
    <property type="entry name" value="TRACEAMINER"/>
</dbReference>
<reference evidence="14 15" key="1">
    <citation type="submission" date="2019-04" db="EMBL/GenBank/DDBJ databases">
        <authorList>
            <consortium name="Wellcome Sanger Institute Data Sharing"/>
        </authorList>
    </citation>
    <scope>NUCLEOTIDE SEQUENCE [LARGE SCALE GENOMIC DNA]</scope>
</reference>
<dbReference type="GeneTree" id="ENSGT00950000182934"/>
<evidence type="ECO:0000256" key="2">
    <source>
        <dbReference type="ARBA" id="ARBA00022475"/>
    </source>
</evidence>
<keyword evidence="5 11" id="KW-0297">G-protein coupled receptor</keyword>
<feature type="transmembrane region" description="Helical" evidence="12">
    <location>
        <begin position="84"/>
        <end position="106"/>
    </location>
</feature>
<evidence type="ECO:0000256" key="8">
    <source>
        <dbReference type="ARBA" id="ARBA00023170"/>
    </source>
</evidence>
<evidence type="ECO:0000256" key="4">
    <source>
        <dbReference type="ARBA" id="ARBA00022989"/>
    </source>
</evidence>
<feature type="transmembrane region" description="Helical" evidence="12">
    <location>
        <begin position="310"/>
        <end position="334"/>
    </location>
</feature>
<dbReference type="AlphaFoldDB" id="A0A8C9WJR0"/>
<feature type="transmembrane region" description="Helical" evidence="12">
    <location>
        <begin position="196"/>
        <end position="219"/>
    </location>
</feature>
<keyword evidence="3 11" id="KW-0812">Transmembrane</keyword>
<evidence type="ECO:0000256" key="5">
    <source>
        <dbReference type="ARBA" id="ARBA00023040"/>
    </source>
</evidence>
<dbReference type="Proteomes" id="UP000694397">
    <property type="component" value="Chromosome 1"/>
</dbReference>
<evidence type="ECO:0000259" key="13">
    <source>
        <dbReference type="PROSITE" id="PS50262"/>
    </source>
</evidence>
<feature type="transmembrane region" description="Helical" evidence="12">
    <location>
        <begin position="118"/>
        <end position="136"/>
    </location>
</feature>
<keyword evidence="10 11" id="KW-0807">Transducer</keyword>
<dbReference type="GO" id="GO:0005886">
    <property type="term" value="C:plasma membrane"/>
    <property type="evidence" value="ECO:0007669"/>
    <property type="project" value="UniProtKB-SubCell"/>
</dbReference>
<comment type="similarity">
    <text evidence="11">Belongs to the G-protein coupled receptor 1 family.</text>
</comment>
<reference evidence="14" key="2">
    <citation type="submission" date="2025-08" db="UniProtKB">
        <authorList>
            <consortium name="Ensembl"/>
        </authorList>
    </citation>
    <scope>IDENTIFICATION</scope>
</reference>
<accession>A0A8C9WJR0</accession>
<dbReference type="Gene3D" id="1.20.1070.10">
    <property type="entry name" value="Rhodopsin 7-helix transmembrane proteins"/>
    <property type="match status" value="1"/>
</dbReference>
<evidence type="ECO:0000256" key="10">
    <source>
        <dbReference type="ARBA" id="ARBA00023224"/>
    </source>
</evidence>
<feature type="domain" description="G-protein coupled receptors family 1 profile" evidence="13">
    <location>
        <begin position="98"/>
        <end position="361"/>
    </location>
</feature>
<evidence type="ECO:0000256" key="6">
    <source>
        <dbReference type="ARBA" id="ARBA00023136"/>
    </source>
</evidence>
<dbReference type="PROSITE" id="PS00237">
    <property type="entry name" value="G_PROTEIN_RECEP_F1_1"/>
    <property type="match status" value="1"/>
</dbReference>
<feature type="transmembrane region" description="Helical" evidence="12">
    <location>
        <begin position="255"/>
        <end position="275"/>
    </location>
</feature>
<dbReference type="SMART" id="SM01381">
    <property type="entry name" value="7TM_GPCR_Srsx"/>
    <property type="match status" value="1"/>
</dbReference>
<dbReference type="FunFam" id="1.20.1070.10:FF:000030">
    <property type="entry name" value="trace amine-associated receptor 1"/>
    <property type="match status" value="1"/>
</dbReference>
<sequence>MGFESRLGCLVTDWCPVLGVSLLPCVAGWAPVTPYGTSGSESVCFPLMMNYSHPGTSQHLHFCYESSNKSCPQYIYSLAVRVPLYIFFSAAILLTVFGNLLVIIAIAHFKQLHTPTNYLVLSLAIADFLLGAIIMPPSMVRSMETCWYLGNLFCKFHSSSAVTLCTASIVNLSFISIDRYYAVCQPLQYQTKITNCVTVVMVLICWSLSVVTGFGMVFLELNILGIEDVFYENIDCVGGCTMFQSFASSFICSTISFYIPGFIMIGIYWKIFFIAKRQARSIHTSAFQNGNLQRIKSSQTKMEQKSTKTLAIVMGVFLSCWTPFFLCNIIDPVINYSIPPLLLDTLVWIGYLNSAFNPLIYAFFYSWFRKAFIMIIFCEIVEIQLCPLPLFPCVLCYITYIAHSAELRS</sequence>
<dbReference type="CDD" id="cd15314">
    <property type="entry name" value="7tmA_TAAR1"/>
    <property type="match status" value="1"/>
</dbReference>
<dbReference type="GO" id="GO:0001594">
    <property type="term" value="F:trace-amine receptor activity"/>
    <property type="evidence" value="ECO:0007669"/>
    <property type="project" value="InterPro"/>
</dbReference>
<dbReference type="PANTHER" id="PTHR24249">
    <property type="entry name" value="HISTAMINE RECEPTOR-RELATED G-PROTEIN COUPLED RECEPTOR"/>
    <property type="match status" value="1"/>
</dbReference>
<dbReference type="PRINTS" id="PR01831">
    <property type="entry name" value="TRACEAMINE1R"/>
</dbReference>
<dbReference type="PRINTS" id="PR00237">
    <property type="entry name" value="GPCRRHODOPSN"/>
</dbReference>
<keyword evidence="9" id="KW-0325">Glycoprotein</keyword>
<keyword evidence="4 12" id="KW-1133">Transmembrane helix</keyword>
<evidence type="ECO:0000256" key="12">
    <source>
        <dbReference type="SAM" id="Phobius"/>
    </source>
</evidence>
<evidence type="ECO:0000256" key="11">
    <source>
        <dbReference type="RuleBase" id="RU000688"/>
    </source>
</evidence>
<dbReference type="InterPro" id="IPR009133">
    <property type="entry name" value="TAAR1"/>
</dbReference>
<dbReference type="InterPro" id="IPR009132">
    <property type="entry name" value="TAAR_fam"/>
</dbReference>
<dbReference type="Ensembl" id="ENSSFOT00015068964.1">
    <property type="protein sequence ID" value="ENSSFOP00015075996.1"/>
    <property type="gene ID" value="ENSSFOG00015031236.1"/>
</dbReference>
<evidence type="ECO:0000256" key="1">
    <source>
        <dbReference type="ARBA" id="ARBA00004651"/>
    </source>
</evidence>
<keyword evidence="7" id="KW-1015">Disulfide bond</keyword>
<feature type="transmembrane region" description="Helical" evidence="12">
    <location>
        <begin position="380"/>
        <end position="402"/>
    </location>
</feature>
<dbReference type="InterPro" id="IPR017452">
    <property type="entry name" value="GPCR_Rhodpsn_7TM"/>
</dbReference>
<name>A0A8C9WJR0_SCLFO</name>
<dbReference type="Pfam" id="PF00001">
    <property type="entry name" value="7tm_1"/>
    <property type="match status" value="1"/>
</dbReference>
<organism evidence="14 15">
    <name type="scientific">Scleropages formosus</name>
    <name type="common">Asian bonytongue</name>
    <name type="synonym">Osteoglossum formosum</name>
    <dbReference type="NCBI Taxonomy" id="113540"/>
    <lineage>
        <taxon>Eukaryota</taxon>
        <taxon>Metazoa</taxon>
        <taxon>Chordata</taxon>
        <taxon>Craniata</taxon>
        <taxon>Vertebrata</taxon>
        <taxon>Euteleostomi</taxon>
        <taxon>Actinopterygii</taxon>
        <taxon>Neopterygii</taxon>
        <taxon>Teleostei</taxon>
        <taxon>Osteoglossocephala</taxon>
        <taxon>Osteoglossomorpha</taxon>
        <taxon>Osteoglossiformes</taxon>
        <taxon>Osteoglossidae</taxon>
        <taxon>Scleropages</taxon>
    </lineage>
</organism>
<dbReference type="InterPro" id="IPR050569">
    <property type="entry name" value="TAAR"/>
</dbReference>
<keyword evidence="6 12" id="KW-0472">Membrane</keyword>
<feature type="transmembrane region" description="Helical" evidence="12">
    <location>
        <begin position="346"/>
        <end position="368"/>
    </location>
</feature>
<dbReference type="PROSITE" id="PS50262">
    <property type="entry name" value="G_PROTEIN_RECEP_F1_2"/>
    <property type="match status" value="1"/>
</dbReference>
<evidence type="ECO:0000256" key="3">
    <source>
        <dbReference type="ARBA" id="ARBA00022692"/>
    </source>
</evidence>
<dbReference type="InterPro" id="IPR000276">
    <property type="entry name" value="GPCR_Rhodpsn"/>
</dbReference>
<evidence type="ECO:0000313" key="14">
    <source>
        <dbReference type="Ensembl" id="ENSSFOP00015075996.1"/>
    </source>
</evidence>
<proteinExistence type="inferred from homology"/>
<dbReference type="SUPFAM" id="SSF81321">
    <property type="entry name" value="Family A G protein-coupled receptor-like"/>
    <property type="match status" value="1"/>
</dbReference>
<evidence type="ECO:0000256" key="7">
    <source>
        <dbReference type="ARBA" id="ARBA00023157"/>
    </source>
</evidence>